<feature type="region of interest" description="Disordered" evidence="1">
    <location>
        <begin position="155"/>
        <end position="338"/>
    </location>
</feature>
<feature type="compositionally biased region" description="Basic and acidic residues" evidence="1">
    <location>
        <begin position="105"/>
        <end position="115"/>
    </location>
</feature>
<feature type="compositionally biased region" description="Pro residues" evidence="1">
    <location>
        <begin position="275"/>
        <end position="286"/>
    </location>
</feature>
<proteinExistence type="predicted"/>
<keyword evidence="3" id="KW-0282">Flagellum</keyword>
<keyword evidence="2" id="KW-0472">Membrane</keyword>
<keyword evidence="3" id="KW-0969">Cilium</keyword>
<feature type="compositionally biased region" description="Basic and acidic residues" evidence="1">
    <location>
        <begin position="191"/>
        <end position="203"/>
    </location>
</feature>
<accession>A0A1I4C738</accession>
<feature type="compositionally biased region" description="Pro residues" evidence="1">
    <location>
        <begin position="155"/>
        <end position="180"/>
    </location>
</feature>
<protein>
    <submittedName>
        <fullName evidence="3">Flagellar biosynthesis protein, FliO</fullName>
    </submittedName>
</protein>
<feature type="compositionally biased region" description="Low complexity" evidence="1">
    <location>
        <begin position="240"/>
        <end position="256"/>
    </location>
</feature>
<name>A0A1I4C738_9HYPH</name>
<dbReference type="STRING" id="1612308.SAMN05444581_11838"/>
<feature type="region of interest" description="Disordered" evidence="1">
    <location>
        <begin position="105"/>
        <end position="143"/>
    </location>
</feature>
<keyword evidence="4" id="KW-1185">Reference proteome</keyword>
<dbReference type="AlphaFoldDB" id="A0A1I4C738"/>
<sequence>MWAETLFQNKTMVFAASALGLLVAAVLILLIFRLIFGRRLRMASNARTRMPRLGIVDAFDLDRNRQLVIVRRDNVEHLLMIGGPNDLVIEAEIIRVEGRDVRLREKEPREKEPREAIQAGVNWPPEAEPARMPARPVAPERKPAPVAADLVAEPAPPLVPEEPSPPPAPQRPTFPLPPRRTPTFTPYAQRPQRDSVSRSDLSQKGEPGSGSSAPPPPRAPLATPFLRPPPRVAQDTAKQPPASGAAASDASPRSGDLPVETGAPHGMAESSAALEPPPAADTPPPAVAASSFPESLDGPSFAEIFKSSPDPFKSPAGSNPVDTLEQEMAKLLGRGPSK</sequence>
<organism evidence="3 4">
    <name type="scientific">Methylocapsa palsarum</name>
    <dbReference type="NCBI Taxonomy" id="1612308"/>
    <lineage>
        <taxon>Bacteria</taxon>
        <taxon>Pseudomonadati</taxon>
        <taxon>Pseudomonadota</taxon>
        <taxon>Alphaproteobacteria</taxon>
        <taxon>Hyphomicrobiales</taxon>
        <taxon>Beijerinckiaceae</taxon>
        <taxon>Methylocapsa</taxon>
    </lineage>
</organism>
<evidence type="ECO:0000313" key="4">
    <source>
        <dbReference type="Proteomes" id="UP000198755"/>
    </source>
</evidence>
<reference evidence="3 4" key="1">
    <citation type="submission" date="2016-10" db="EMBL/GenBank/DDBJ databases">
        <authorList>
            <person name="de Groot N.N."/>
        </authorList>
    </citation>
    <scope>NUCLEOTIDE SEQUENCE [LARGE SCALE GENOMIC DNA]</scope>
    <source>
        <strain evidence="3 4">NE2</strain>
    </source>
</reference>
<evidence type="ECO:0000256" key="2">
    <source>
        <dbReference type="SAM" id="Phobius"/>
    </source>
</evidence>
<evidence type="ECO:0000256" key="1">
    <source>
        <dbReference type="SAM" id="MobiDB-lite"/>
    </source>
</evidence>
<dbReference type="EMBL" id="FOSN01000018">
    <property type="protein sequence ID" value="SFK75911.1"/>
    <property type="molecule type" value="Genomic_DNA"/>
</dbReference>
<evidence type="ECO:0000313" key="3">
    <source>
        <dbReference type="EMBL" id="SFK75911.1"/>
    </source>
</evidence>
<dbReference type="Proteomes" id="UP000198755">
    <property type="component" value="Unassembled WGS sequence"/>
</dbReference>
<keyword evidence="2" id="KW-1133">Transmembrane helix</keyword>
<dbReference type="RefSeq" id="WP_244532393.1">
    <property type="nucleotide sequence ID" value="NZ_FOSN01000018.1"/>
</dbReference>
<keyword evidence="2" id="KW-0812">Transmembrane</keyword>
<gene>
    <name evidence="3" type="ORF">SAMN05444581_11838</name>
</gene>
<feature type="transmembrane region" description="Helical" evidence="2">
    <location>
        <begin position="12"/>
        <end position="36"/>
    </location>
</feature>
<keyword evidence="3" id="KW-0966">Cell projection</keyword>